<evidence type="ECO:0000256" key="3">
    <source>
        <dbReference type="ARBA" id="ARBA00022741"/>
    </source>
</evidence>
<keyword evidence="6 9" id="KW-0067">ATP-binding</keyword>
<evidence type="ECO:0000259" key="12">
    <source>
        <dbReference type="PROSITE" id="PS50051"/>
    </source>
</evidence>
<dbReference type="PANTHER" id="PTHR11630">
    <property type="entry name" value="DNA REPLICATION LICENSING FACTOR MCM FAMILY MEMBER"/>
    <property type="match status" value="1"/>
</dbReference>
<sequence>MARRVGGHSAMFQEDGQVRVIEGVRKDGDDQVLDGEFHDVSPDVIVAKFKKFIREFAYTEDGTGKQKQTMKYREQFELNCRSGFYKLVVDIGDLSSHEDGEVLAHKLNTAPTEFVPLCEKALQDLYLELVERQPADGELPHRAPGIQLQFTCDADLEGNFGTMKTQKIRDMNSDEVEKLVVLQGIVVRVKKGRHKARRVVLRCSACENMKTIDVKAGFCAGHIPSSCDGNNALAGQLERCPPNPFVIVADQCEYVDEQVLGLQELPEHVPVGDMPRSLDVYVAQYLVDDCTPGSRLTVVGISVATEFEAGGGMTGSRNRGTNTVKYSYIQALGVKVAQGISYGIDISPEDEEKFSNLAKDPDIREKIVKSIAPSICESSKDVIGNVKRGVACMLFGGARKRLPDGTRMRGDSNILLLGDPGTAKSQFLKFAEKVAPVAVYTSGKGSSAAGLTASIVSSPGGGFSLEGGAMVLADGGIVCIDEFDKMDEKDRVAIHEAMEQQTISIAKAGITTMLNTQCSVLAAANPRFGTYDDLQSTADQMDFETTILSRFDMIFLVRDVRDPDRDFELARHMTSLHMGEVQEEREGPLSVPELRKYLSFCRGRCNPRLGPDSAEMLKNFYIDTRARMRSDLSGKSPIPITVRQLEAIIRMSEAFAKMEMRDDVSEAHVKEALELFTMSTLDSANKDRGAGSEQISPEERDELQKAEEQIRKLVPRGGRKSKSQLESLLVSAGGVDERTARRAINMMLLSGDLKERANSTLQRER</sequence>
<dbReference type="Gene3D" id="2.40.50.140">
    <property type="entry name" value="Nucleic acid-binding proteins"/>
    <property type="match status" value="1"/>
</dbReference>
<evidence type="ECO:0000256" key="10">
    <source>
        <dbReference type="RuleBase" id="RU368063"/>
    </source>
</evidence>
<accession>A0ABN9W4V4</accession>
<dbReference type="InterPro" id="IPR018525">
    <property type="entry name" value="MCM_CS"/>
</dbReference>
<evidence type="ECO:0000256" key="1">
    <source>
        <dbReference type="ARBA" id="ARBA00004123"/>
    </source>
</evidence>
<keyword evidence="2 10" id="KW-0235">DNA replication</keyword>
<dbReference type="InterPro" id="IPR041562">
    <property type="entry name" value="MCM_lid"/>
</dbReference>
<dbReference type="EMBL" id="CAUYUJ010018159">
    <property type="protein sequence ID" value="CAK0881139.1"/>
    <property type="molecule type" value="Genomic_DNA"/>
</dbReference>
<dbReference type="PRINTS" id="PR01661">
    <property type="entry name" value="MCMPROTEIN5"/>
</dbReference>
<organism evidence="13 14">
    <name type="scientific">Prorocentrum cordatum</name>
    <dbReference type="NCBI Taxonomy" id="2364126"/>
    <lineage>
        <taxon>Eukaryota</taxon>
        <taxon>Sar</taxon>
        <taxon>Alveolata</taxon>
        <taxon>Dinophyceae</taxon>
        <taxon>Prorocentrales</taxon>
        <taxon>Prorocentraceae</taxon>
        <taxon>Prorocentrum</taxon>
    </lineage>
</organism>
<dbReference type="SMART" id="SM00382">
    <property type="entry name" value="AAA"/>
    <property type="match status" value="1"/>
</dbReference>
<feature type="region of interest" description="Disordered" evidence="11">
    <location>
        <begin position="684"/>
        <end position="705"/>
    </location>
</feature>
<dbReference type="InterPro" id="IPR012340">
    <property type="entry name" value="NA-bd_OB-fold"/>
</dbReference>
<keyword evidence="5 10" id="KW-0347">Helicase</keyword>
<evidence type="ECO:0000256" key="8">
    <source>
        <dbReference type="ARBA" id="ARBA00023242"/>
    </source>
</evidence>
<evidence type="ECO:0000256" key="7">
    <source>
        <dbReference type="ARBA" id="ARBA00023125"/>
    </source>
</evidence>
<dbReference type="EC" id="3.6.4.12" evidence="10"/>
<evidence type="ECO:0000313" key="13">
    <source>
        <dbReference type="EMBL" id="CAK0881139.1"/>
    </source>
</evidence>
<comment type="catalytic activity">
    <reaction evidence="10">
        <text>ATP + H2O = ADP + phosphate + H(+)</text>
        <dbReference type="Rhea" id="RHEA:13065"/>
        <dbReference type="ChEBI" id="CHEBI:15377"/>
        <dbReference type="ChEBI" id="CHEBI:15378"/>
        <dbReference type="ChEBI" id="CHEBI:30616"/>
        <dbReference type="ChEBI" id="CHEBI:43474"/>
        <dbReference type="ChEBI" id="CHEBI:456216"/>
        <dbReference type="EC" id="3.6.4.12"/>
    </reaction>
</comment>
<dbReference type="InterPro" id="IPR003593">
    <property type="entry name" value="AAA+_ATPase"/>
</dbReference>
<keyword evidence="8 10" id="KW-0539">Nucleus</keyword>
<dbReference type="InterPro" id="IPR027417">
    <property type="entry name" value="P-loop_NTPase"/>
</dbReference>
<protein>
    <recommendedName>
        <fullName evidence="10">DNA replication licensing factor MCM5</fullName>
        <ecNumber evidence="10">3.6.4.12</ecNumber>
    </recommendedName>
</protein>
<keyword evidence="10" id="KW-0131">Cell cycle</keyword>
<reference evidence="13" key="1">
    <citation type="submission" date="2023-10" db="EMBL/GenBank/DDBJ databases">
        <authorList>
            <person name="Chen Y."/>
            <person name="Shah S."/>
            <person name="Dougan E. K."/>
            <person name="Thang M."/>
            <person name="Chan C."/>
        </authorList>
    </citation>
    <scope>NUCLEOTIDE SEQUENCE [LARGE SCALE GENOMIC DNA]</scope>
</reference>
<comment type="subunit">
    <text evidence="10">Component of the MCM2-7 complex.</text>
</comment>
<dbReference type="SUPFAM" id="SSF52540">
    <property type="entry name" value="P-loop containing nucleoside triphosphate hydrolases"/>
    <property type="match status" value="1"/>
</dbReference>
<evidence type="ECO:0000256" key="5">
    <source>
        <dbReference type="ARBA" id="ARBA00022806"/>
    </source>
</evidence>
<keyword evidence="7 9" id="KW-0238">DNA-binding</keyword>
<dbReference type="SMART" id="SM00350">
    <property type="entry name" value="MCM"/>
    <property type="match status" value="1"/>
</dbReference>
<keyword evidence="14" id="KW-1185">Reference proteome</keyword>
<dbReference type="Pfam" id="PF17855">
    <property type="entry name" value="MCM_lid"/>
    <property type="match status" value="1"/>
</dbReference>
<dbReference type="PANTHER" id="PTHR11630:SF42">
    <property type="entry name" value="DNA REPLICATION LICENSING FACTOR MCM5"/>
    <property type="match status" value="1"/>
</dbReference>
<dbReference type="InterPro" id="IPR008048">
    <property type="entry name" value="MCM5"/>
</dbReference>
<dbReference type="PRINTS" id="PR01657">
    <property type="entry name" value="MCMFAMILY"/>
</dbReference>
<dbReference type="Pfam" id="PF17207">
    <property type="entry name" value="MCM_OB"/>
    <property type="match status" value="1"/>
</dbReference>
<dbReference type="InterPro" id="IPR001208">
    <property type="entry name" value="MCM_dom"/>
</dbReference>
<comment type="caution">
    <text evidence="13">The sequence shown here is derived from an EMBL/GenBank/DDBJ whole genome shotgun (WGS) entry which is preliminary data.</text>
</comment>
<keyword evidence="3 9" id="KW-0547">Nucleotide-binding</keyword>
<dbReference type="InterPro" id="IPR033762">
    <property type="entry name" value="MCM_OB"/>
</dbReference>
<dbReference type="InterPro" id="IPR031327">
    <property type="entry name" value="MCM"/>
</dbReference>
<dbReference type="Pfam" id="PF14551">
    <property type="entry name" value="MCM_N"/>
    <property type="match status" value="1"/>
</dbReference>
<evidence type="ECO:0000256" key="9">
    <source>
        <dbReference type="RuleBase" id="RU004070"/>
    </source>
</evidence>
<dbReference type="Gene3D" id="3.30.1640.10">
    <property type="entry name" value="mini-chromosome maintenance (MCM) complex, chain A, domain 1"/>
    <property type="match status" value="1"/>
</dbReference>
<evidence type="ECO:0000256" key="6">
    <source>
        <dbReference type="ARBA" id="ARBA00022840"/>
    </source>
</evidence>
<comment type="function">
    <text evidence="10">Acts as component of the MCM2-7 complex (MCM complex) which is the replicative helicase essential for 'once per cell cycle' DNA replication initiation and elongation in eukaryotic cells. The active ATPase sites in the MCM2-7 ring are formed through the interaction surfaces of two neighboring subunits such that a critical structure of a conserved arginine finger motif is provided in trans relative to the ATP-binding site of the Walker A box of the adjacent subunit. The six ATPase active sites, however, are likely to contribute differentially to the complex helicase activity.</text>
</comment>
<gene>
    <name evidence="13" type="ORF">PCOR1329_LOCUS64075</name>
</gene>
<evidence type="ECO:0000313" key="14">
    <source>
        <dbReference type="Proteomes" id="UP001189429"/>
    </source>
</evidence>
<dbReference type="InterPro" id="IPR027925">
    <property type="entry name" value="MCM_N"/>
</dbReference>
<dbReference type="PROSITE" id="PS50051">
    <property type="entry name" value="MCM_2"/>
    <property type="match status" value="1"/>
</dbReference>
<name>A0ABN9W4V4_9DINO</name>
<comment type="subcellular location">
    <subcellularLocation>
        <location evidence="1 10">Nucleus</location>
    </subcellularLocation>
</comment>
<dbReference type="Gene3D" id="3.40.50.300">
    <property type="entry name" value="P-loop containing nucleotide triphosphate hydrolases"/>
    <property type="match status" value="1"/>
</dbReference>
<keyword evidence="4 10" id="KW-0378">Hydrolase</keyword>
<proteinExistence type="inferred from homology"/>
<dbReference type="Pfam" id="PF00493">
    <property type="entry name" value="MCM"/>
    <property type="match status" value="1"/>
</dbReference>
<feature type="domain" description="MCM C-terminal AAA(+) ATPase" evidence="12">
    <location>
        <begin position="363"/>
        <end position="573"/>
    </location>
</feature>
<evidence type="ECO:0000256" key="4">
    <source>
        <dbReference type="ARBA" id="ARBA00022801"/>
    </source>
</evidence>
<evidence type="ECO:0000256" key="11">
    <source>
        <dbReference type="SAM" id="MobiDB-lite"/>
    </source>
</evidence>
<dbReference type="Proteomes" id="UP001189429">
    <property type="component" value="Unassembled WGS sequence"/>
</dbReference>
<dbReference type="PROSITE" id="PS00847">
    <property type="entry name" value="MCM_1"/>
    <property type="match status" value="1"/>
</dbReference>
<dbReference type="SUPFAM" id="SSF50249">
    <property type="entry name" value="Nucleic acid-binding proteins"/>
    <property type="match status" value="1"/>
</dbReference>
<dbReference type="Gene3D" id="2.20.28.10">
    <property type="match status" value="1"/>
</dbReference>
<evidence type="ECO:0000256" key="2">
    <source>
        <dbReference type="ARBA" id="ARBA00022705"/>
    </source>
</evidence>
<comment type="similarity">
    <text evidence="9">Belongs to the MCM family.</text>
</comment>